<dbReference type="EMBL" id="QTTT01000001">
    <property type="protein sequence ID" value="REE95999.1"/>
    <property type="molecule type" value="Genomic_DNA"/>
</dbReference>
<dbReference type="InterPro" id="IPR050248">
    <property type="entry name" value="Polysacc_deacetylase_ArnD"/>
</dbReference>
<name>A0A3D9SJD7_9ACTN</name>
<dbReference type="SUPFAM" id="SSF88713">
    <property type="entry name" value="Glycoside hydrolase/deacetylase"/>
    <property type="match status" value="1"/>
</dbReference>
<dbReference type="CDD" id="cd10954">
    <property type="entry name" value="CE4_CtAXE_like"/>
    <property type="match status" value="1"/>
</dbReference>
<feature type="region of interest" description="Disordered" evidence="3">
    <location>
        <begin position="27"/>
        <end position="59"/>
    </location>
</feature>
<gene>
    <name evidence="5" type="ORF">DFJ69_1419</name>
</gene>
<dbReference type="PANTHER" id="PTHR10587:SF133">
    <property type="entry name" value="CHITIN DEACETYLASE 1-RELATED"/>
    <property type="match status" value="1"/>
</dbReference>
<dbReference type="GO" id="GO:0005975">
    <property type="term" value="P:carbohydrate metabolic process"/>
    <property type="evidence" value="ECO:0007669"/>
    <property type="project" value="InterPro"/>
</dbReference>
<keyword evidence="6" id="KW-1185">Reference proteome</keyword>
<evidence type="ECO:0000259" key="4">
    <source>
        <dbReference type="PROSITE" id="PS51677"/>
    </source>
</evidence>
<evidence type="ECO:0000256" key="1">
    <source>
        <dbReference type="ARBA" id="ARBA00022723"/>
    </source>
</evidence>
<evidence type="ECO:0000313" key="6">
    <source>
        <dbReference type="Proteomes" id="UP000256661"/>
    </source>
</evidence>
<sequence>MLNRHIAVMATLGVGASLLSACEQSPRVQMAAERTRTPGPAGARPQPQRPQSPPRKASRIDCARVKCVALTFDDGPGPYTARLLDHLAKTRVRATFFVLGELVRPNARLVRRIAAEGHELANHSWSHPDLAGMSSRGVRNEAQRTQAAIQRVSGVRSRLFRPPYGSTNAQVGRAVALPQIMWSVDTLDWSHRNTARTVRIVLKETRGGGIVLFHDVHKPTVAAIPQVISRLSRKGYRFVTVSELFQGKRLRPGVRYYERGP</sequence>
<dbReference type="PROSITE" id="PS51257">
    <property type="entry name" value="PROKAR_LIPOPROTEIN"/>
    <property type="match status" value="1"/>
</dbReference>
<dbReference type="PANTHER" id="PTHR10587">
    <property type="entry name" value="GLYCOSYL TRANSFERASE-RELATED"/>
    <property type="match status" value="1"/>
</dbReference>
<accession>A0A3D9SJD7</accession>
<organism evidence="5 6">
    <name type="scientific">Thermomonospora umbrina</name>
    <dbReference type="NCBI Taxonomy" id="111806"/>
    <lineage>
        <taxon>Bacteria</taxon>
        <taxon>Bacillati</taxon>
        <taxon>Actinomycetota</taxon>
        <taxon>Actinomycetes</taxon>
        <taxon>Streptosporangiales</taxon>
        <taxon>Thermomonosporaceae</taxon>
        <taxon>Thermomonospora</taxon>
    </lineage>
</organism>
<dbReference type="AlphaFoldDB" id="A0A3D9SJD7"/>
<dbReference type="Gene3D" id="3.20.20.370">
    <property type="entry name" value="Glycoside hydrolase/deacetylase"/>
    <property type="match status" value="1"/>
</dbReference>
<dbReference type="GO" id="GO:0046872">
    <property type="term" value="F:metal ion binding"/>
    <property type="evidence" value="ECO:0007669"/>
    <property type="project" value="UniProtKB-KW"/>
</dbReference>
<dbReference type="GO" id="GO:0016020">
    <property type="term" value="C:membrane"/>
    <property type="evidence" value="ECO:0007669"/>
    <property type="project" value="TreeGrafter"/>
</dbReference>
<evidence type="ECO:0000313" key="5">
    <source>
        <dbReference type="EMBL" id="REE95999.1"/>
    </source>
</evidence>
<comment type="caution">
    <text evidence="5">The sequence shown here is derived from an EMBL/GenBank/DDBJ whole genome shotgun (WGS) entry which is preliminary data.</text>
</comment>
<dbReference type="PROSITE" id="PS51677">
    <property type="entry name" value="NODB"/>
    <property type="match status" value="1"/>
</dbReference>
<dbReference type="InterPro" id="IPR011330">
    <property type="entry name" value="Glyco_hydro/deAcase_b/a-brl"/>
</dbReference>
<dbReference type="Proteomes" id="UP000256661">
    <property type="component" value="Unassembled WGS sequence"/>
</dbReference>
<proteinExistence type="predicted"/>
<protein>
    <submittedName>
        <fullName evidence="5">Peptidoglycan/xylan/chitin deacetylase (PgdA/CDA1 family)</fullName>
    </submittedName>
</protein>
<dbReference type="GO" id="GO:0016810">
    <property type="term" value="F:hydrolase activity, acting on carbon-nitrogen (but not peptide) bonds"/>
    <property type="evidence" value="ECO:0007669"/>
    <property type="project" value="InterPro"/>
</dbReference>
<dbReference type="InterPro" id="IPR002509">
    <property type="entry name" value="NODB_dom"/>
</dbReference>
<evidence type="ECO:0000256" key="3">
    <source>
        <dbReference type="SAM" id="MobiDB-lite"/>
    </source>
</evidence>
<reference evidence="5 6" key="1">
    <citation type="submission" date="2018-08" db="EMBL/GenBank/DDBJ databases">
        <title>Sequencing the genomes of 1000 actinobacteria strains.</title>
        <authorList>
            <person name="Klenk H.-P."/>
        </authorList>
    </citation>
    <scope>NUCLEOTIDE SEQUENCE [LARGE SCALE GENOMIC DNA]</scope>
    <source>
        <strain evidence="5 6">DSM 43927</strain>
    </source>
</reference>
<keyword evidence="2" id="KW-0378">Hydrolase</keyword>
<dbReference type="Pfam" id="PF01522">
    <property type="entry name" value="Polysacc_deac_1"/>
    <property type="match status" value="1"/>
</dbReference>
<feature type="domain" description="NodB homology" evidence="4">
    <location>
        <begin position="66"/>
        <end position="239"/>
    </location>
</feature>
<keyword evidence="1" id="KW-0479">Metal-binding</keyword>
<evidence type="ECO:0000256" key="2">
    <source>
        <dbReference type="ARBA" id="ARBA00022801"/>
    </source>
</evidence>